<protein>
    <submittedName>
        <fullName evidence="3">DUF4328 domain-containing protein</fullName>
    </submittedName>
</protein>
<accession>A0A5P8FKW2</accession>
<feature type="domain" description="DUF4328" evidence="2">
    <location>
        <begin position="105"/>
        <end position="236"/>
    </location>
</feature>
<keyword evidence="1" id="KW-0812">Transmembrane</keyword>
<feature type="transmembrane region" description="Helical" evidence="1">
    <location>
        <begin position="210"/>
        <end position="232"/>
    </location>
</feature>
<dbReference type="AlphaFoldDB" id="A0A5P8FKW2"/>
<reference evidence="3 4" key="1">
    <citation type="submission" date="2019-09" db="EMBL/GenBank/DDBJ databases">
        <title>Complete Genome Sequence of Janibacter melonis M714 with both human health impact and industrial applications.</title>
        <authorList>
            <person name="Jin M."/>
            <person name="Zhao Q.R."/>
        </authorList>
    </citation>
    <scope>NUCLEOTIDE SEQUENCE [LARGE SCALE GENOMIC DNA]</scope>
    <source>
        <strain evidence="3 4">M714</strain>
    </source>
</reference>
<dbReference type="EMBL" id="CP044548">
    <property type="protein sequence ID" value="QFQ29482.2"/>
    <property type="molecule type" value="Genomic_DNA"/>
</dbReference>
<evidence type="ECO:0000256" key="1">
    <source>
        <dbReference type="SAM" id="Phobius"/>
    </source>
</evidence>
<feature type="transmembrane region" description="Helical" evidence="1">
    <location>
        <begin position="179"/>
        <end position="198"/>
    </location>
</feature>
<dbReference type="KEGG" id="jme:EEW87_002755"/>
<name>A0A5P8FKW2_9MICO</name>
<keyword evidence="1" id="KW-0472">Membrane</keyword>
<feature type="transmembrane region" description="Helical" evidence="1">
    <location>
        <begin position="50"/>
        <end position="72"/>
    </location>
</feature>
<dbReference type="Pfam" id="PF14219">
    <property type="entry name" value="DUF4328"/>
    <property type="match status" value="1"/>
</dbReference>
<keyword evidence="1" id="KW-1133">Transmembrane helix</keyword>
<gene>
    <name evidence="3" type="ORF">EEW87_002755</name>
</gene>
<evidence type="ECO:0000259" key="2">
    <source>
        <dbReference type="Pfam" id="PF14219"/>
    </source>
</evidence>
<feature type="transmembrane region" description="Helical" evidence="1">
    <location>
        <begin position="101"/>
        <end position="123"/>
    </location>
</feature>
<proteinExistence type="predicted"/>
<evidence type="ECO:0000313" key="4">
    <source>
        <dbReference type="Proteomes" id="UP000271708"/>
    </source>
</evidence>
<dbReference type="InterPro" id="IPR025565">
    <property type="entry name" value="DUF4328"/>
</dbReference>
<evidence type="ECO:0000313" key="3">
    <source>
        <dbReference type="EMBL" id="QFQ29482.2"/>
    </source>
</evidence>
<dbReference type="Proteomes" id="UP000271708">
    <property type="component" value="Chromosome"/>
</dbReference>
<sequence length="252" mass="27687">MVRRYDGAVEDLARDARSAARFRAMSTTPPLGVPLARPLPGLTVRPPGRVLLAAVVSLAVLWTAVRVGAAVARLVSLRAIERWVVDGGGEPMVAVTTVDSWVPAAVEACLLVVLWACTSVWLARSRRVCDAMAPTTHSLSRRWAWWAWVTPVVCWWFPFRYVRDVLRAVGERPRRLLAWWWVAWLVVVVVDTAGLWLVDEQPTVESLVLAARLDLVAGLALAVALVPWLVLVRRVASGTGRLAASRLAGPVR</sequence>
<organism evidence="3 4">
    <name type="scientific">Janibacter melonis</name>
    <dbReference type="NCBI Taxonomy" id="262209"/>
    <lineage>
        <taxon>Bacteria</taxon>
        <taxon>Bacillati</taxon>
        <taxon>Actinomycetota</taxon>
        <taxon>Actinomycetes</taxon>
        <taxon>Micrococcales</taxon>
        <taxon>Intrasporangiaceae</taxon>
        <taxon>Janibacter</taxon>
    </lineage>
</organism>